<dbReference type="OrthoDB" id="154078at2"/>
<feature type="transmembrane region" description="Helical" evidence="1">
    <location>
        <begin position="44"/>
        <end position="63"/>
    </location>
</feature>
<accession>A0A518B4V9</accession>
<keyword evidence="1" id="KW-1133">Transmembrane helix</keyword>
<feature type="transmembrane region" description="Helical" evidence="1">
    <location>
        <begin position="16"/>
        <end position="37"/>
    </location>
</feature>
<organism evidence="2 3">
    <name type="scientific">Kolteria novifilia</name>
    <dbReference type="NCBI Taxonomy" id="2527975"/>
    <lineage>
        <taxon>Bacteria</taxon>
        <taxon>Pseudomonadati</taxon>
        <taxon>Planctomycetota</taxon>
        <taxon>Planctomycetia</taxon>
        <taxon>Kolteriales</taxon>
        <taxon>Kolteriaceae</taxon>
        <taxon>Kolteria</taxon>
    </lineage>
</organism>
<sequence>MEFLEVPLYDDDVFKLLVRFGIDLFFLSLIVGFAIYPGQRQREFAFTAVMLNVIVFFICFTLKKLELDLGLALGLFAVFGVLRYRTDALRPKEMTYLFIVIGIAVINSLSNKKTSYTEVALVNALIFATTMLKEWIAGRATNGANGTVEPINGNGKNGGTKGPPKITIEYDRLEWLGEAHRDLLLADLRERIGLEAIDLEIKTVDLKERKATLSIRTAGPFRGELANEGSMPRGD</sequence>
<dbReference type="KEGG" id="knv:Pan216_28420"/>
<proteinExistence type="predicted"/>
<dbReference type="InterPro" id="IPR032531">
    <property type="entry name" value="DUF4956"/>
</dbReference>
<keyword evidence="1" id="KW-0812">Transmembrane</keyword>
<feature type="transmembrane region" description="Helical" evidence="1">
    <location>
        <begin position="93"/>
        <end position="109"/>
    </location>
</feature>
<dbReference type="EMBL" id="CP036279">
    <property type="protein sequence ID" value="QDU61976.1"/>
    <property type="molecule type" value="Genomic_DNA"/>
</dbReference>
<dbReference type="Proteomes" id="UP000317093">
    <property type="component" value="Chromosome"/>
</dbReference>
<evidence type="ECO:0000256" key="1">
    <source>
        <dbReference type="SAM" id="Phobius"/>
    </source>
</evidence>
<reference evidence="2 3" key="1">
    <citation type="submission" date="2019-02" db="EMBL/GenBank/DDBJ databases">
        <title>Deep-cultivation of Planctomycetes and their phenomic and genomic characterization uncovers novel biology.</title>
        <authorList>
            <person name="Wiegand S."/>
            <person name="Jogler M."/>
            <person name="Boedeker C."/>
            <person name="Pinto D."/>
            <person name="Vollmers J."/>
            <person name="Rivas-Marin E."/>
            <person name="Kohn T."/>
            <person name="Peeters S.H."/>
            <person name="Heuer A."/>
            <person name="Rast P."/>
            <person name="Oberbeckmann S."/>
            <person name="Bunk B."/>
            <person name="Jeske O."/>
            <person name="Meyerdierks A."/>
            <person name="Storesund J.E."/>
            <person name="Kallscheuer N."/>
            <person name="Luecker S."/>
            <person name="Lage O.M."/>
            <person name="Pohl T."/>
            <person name="Merkel B.J."/>
            <person name="Hornburger P."/>
            <person name="Mueller R.-W."/>
            <person name="Bruemmer F."/>
            <person name="Labrenz M."/>
            <person name="Spormann A.M."/>
            <person name="Op den Camp H."/>
            <person name="Overmann J."/>
            <person name="Amann R."/>
            <person name="Jetten M.S.M."/>
            <person name="Mascher T."/>
            <person name="Medema M.H."/>
            <person name="Devos D.P."/>
            <person name="Kaster A.-K."/>
            <person name="Ovreas L."/>
            <person name="Rohde M."/>
            <person name="Galperin M.Y."/>
            <person name="Jogler C."/>
        </authorList>
    </citation>
    <scope>NUCLEOTIDE SEQUENCE [LARGE SCALE GENOMIC DNA]</scope>
    <source>
        <strain evidence="2 3">Pan216</strain>
    </source>
</reference>
<evidence type="ECO:0000313" key="3">
    <source>
        <dbReference type="Proteomes" id="UP000317093"/>
    </source>
</evidence>
<evidence type="ECO:0008006" key="4">
    <source>
        <dbReference type="Google" id="ProtNLM"/>
    </source>
</evidence>
<dbReference type="AlphaFoldDB" id="A0A518B4V9"/>
<keyword evidence="1" id="KW-0472">Membrane</keyword>
<evidence type="ECO:0000313" key="2">
    <source>
        <dbReference type="EMBL" id="QDU61976.1"/>
    </source>
</evidence>
<name>A0A518B4V9_9BACT</name>
<keyword evidence="3" id="KW-1185">Reference proteome</keyword>
<dbReference type="RefSeq" id="WP_145258495.1">
    <property type="nucleotide sequence ID" value="NZ_CP036279.1"/>
</dbReference>
<feature type="transmembrane region" description="Helical" evidence="1">
    <location>
        <begin position="69"/>
        <end position="86"/>
    </location>
</feature>
<dbReference type="Pfam" id="PF16316">
    <property type="entry name" value="DUF4956"/>
    <property type="match status" value="1"/>
</dbReference>
<protein>
    <recommendedName>
        <fullName evidence="4">DUF4956 domain-containing protein</fullName>
    </recommendedName>
</protein>
<gene>
    <name evidence="2" type="ORF">Pan216_28420</name>
</gene>